<keyword evidence="1" id="KW-0732">Signal</keyword>
<reference evidence="2" key="1">
    <citation type="submission" date="2023-05" db="EMBL/GenBank/DDBJ databases">
        <title>Nepenthes gracilis genome sequencing.</title>
        <authorList>
            <person name="Fukushima K."/>
        </authorList>
    </citation>
    <scope>NUCLEOTIDE SEQUENCE</scope>
    <source>
        <strain evidence="2">SING2019-196</strain>
    </source>
</reference>
<feature type="signal peptide" evidence="1">
    <location>
        <begin position="1"/>
        <end position="16"/>
    </location>
</feature>
<protein>
    <recommendedName>
        <fullName evidence="4">Secreted protein</fullName>
    </recommendedName>
</protein>
<feature type="chain" id="PRO_5041931303" description="Secreted protein" evidence="1">
    <location>
        <begin position="17"/>
        <end position="103"/>
    </location>
</feature>
<keyword evidence="3" id="KW-1185">Reference proteome</keyword>
<name>A0AAD3XHQ1_NEPGR</name>
<comment type="caution">
    <text evidence="2">The sequence shown here is derived from an EMBL/GenBank/DDBJ whole genome shotgun (WGS) entry which is preliminary data.</text>
</comment>
<proteinExistence type="predicted"/>
<evidence type="ECO:0000313" key="3">
    <source>
        <dbReference type="Proteomes" id="UP001279734"/>
    </source>
</evidence>
<evidence type="ECO:0000256" key="1">
    <source>
        <dbReference type="SAM" id="SignalP"/>
    </source>
</evidence>
<dbReference type="Proteomes" id="UP001279734">
    <property type="component" value="Unassembled WGS sequence"/>
</dbReference>
<accession>A0AAD3XHQ1</accession>
<organism evidence="2 3">
    <name type="scientific">Nepenthes gracilis</name>
    <name type="common">Slender pitcher plant</name>
    <dbReference type="NCBI Taxonomy" id="150966"/>
    <lineage>
        <taxon>Eukaryota</taxon>
        <taxon>Viridiplantae</taxon>
        <taxon>Streptophyta</taxon>
        <taxon>Embryophyta</taxon>
        <taxon>Tracheophyta</taxon>
        <taxon>Spermatophyta</taxon>
        <taxon>Magnoliopsida</taxon>
        <taxon>eudicotyledons</taxon>
        <taxon>Gunneridae</taxon>
        <taxon>Pentapetalae</taxon>
        <taxon>Caryophyllales</taxon>
        <taxon>Nepenthaceae</taxon>
        <taxon>Nepenthes</taxon>
    </lineage>
</organism>
<sequence length="103" mass="11093">MIHSWARALLYGASKAWEVVWCWSCFQSPTVIVRSKAVVAVWNCVGDGNLLAASRWCSVDPGQALISILGNCQVTSAEADSGCTACASARSVAMHRRILMQCC</sequence>
<gene>
    <name evidence="2" type="ORF">Nepgr_006804</name>
</gene>
<evidence type="ECO:0008006" key="4">
    <source>
        <dbReference type="Google" id="ProtNLM"/>
    </source>
</evidence>
<dbReference type="AlphaFoldDB" id="A0AAD3XHQ1"/>
<evidence type="ECO:0000313" key="2">
    <source>
        <dbReference type="EMBL" id="GMH04964.1"/>
    </source>
</evidence>
<dbReference type="EMBL" id="BSYO01000005">
    <property type="protein sequence ID" value="GMH04964.1"/>
    <property type="molecule type" value="Genomic_DNA"/>
</dbReference>